<dbReference type="Gene3D" id="1.10.10.60">
    <property type="entry name" value="Homeodomain-like"/>
    <property type="match status" value="1"/>
</dbReference>
<keyword evidence="3" id="KW-0804">Transcription</keyword>
<evidence type="ECO:0000313" key="7">
    <source>
        <dbReference type="Proteomes" id="UP000647241"/>
    </source>
</evidence>
<evidence type="ECO:0000256" key="3">
    <source>
        <dbReference type="ARBA" id="ARBA00023163"/>
    </source>
</evidence>
<dbReference type="InterPro" id="IPR050109">
    <property type="entry name" value="HTH-type_TetR-like_transc_reg"/>
</dbReference>
<keyword evidence="7" id="KW-1185">Reference proteome</keyword>
<dbReference type="Gene3D" id="1.10.357.10">
    <property type="entry name" value="Tetracycline Repressor, domain 2"/>
    <property type="match status" value="1"/>
</dbReference>
<dbReference type="InterPro" id="IPR009057">
    <property type="entry name" value="Homeodomain-like_sf"/>
</dbReference>
<sequence length="211" mass="24133">MLVKNFREPMPRAVVDRKQKIVAEFRRSEILAAATKVFGNKGFEATRMEDIAKAARLAKGTLYLYFNSKDAIYQATVRQALTELAALTEEQVQKESTIAGKIAAFIRVRVAFWNEQQSLYGVILSLSREVQYRKRSIAWQRETVLYLQSIFTEGAKSGEIPEQDFLGAAWTIMDAIRGTSERRIYTEGRSTEDDTKFLTEFLLRALQIKMS</sequence>
<dbReference type="PRINTS" id="PR00455">
    <property type="entry name" value="HTHTETR"/>
</dbReference>
<dbReference type="FunFam" id="1.10.10.60:FF:000141">
    <property type="entry name" value="TetR family transcriptional regulator"/>
    <property type="match status" value="1"/>
</dbReference>
<feature type="DNA-binding region" description="H-T-H motif" evidence="4">
    <location>
        <begin position="47"/>
        <end position="66"/>
    </location>
</feature>
<dbReference type="EMBL" id="BMGT01000002">
    <property type="protein sequence ID" value="GGG77370.1"/>
    <property type="molecule type" value="Genomic_DNA"/>
</dbReference>
<feature type="domain" description="HTH tetR-type" evidence="5">
    <location>
        <begin position="24"/>
        <end position="84"/>
    </location>
</feature>
<reference evidence="6" key="1">
    <citation type="journal article" date="2014" name="Int. J. Syst. Evol. Microbiol.">
        <title>Complete genome sequence of Corynebacterium casei LMG S-19264T (=DSM 44701T), isolated from a smear-ripened cheese.</title>
        <authorList>
            <consortium name="US DOE Joint Genome Institute (JGI-PGF)"/>
            <person name="Walter F."/>
            <person name="Albersmeier A."/>
            <person name="Kalinowski J."/>
            <person name="Ruckert C."/>
        </authorList>
    </citation>
    <scope>NUCLEOTIDE SEQUENCE</scope>
    <source>
        <strain evidence="6">CGMCC 1.12997</strain>
    </source>
</reference>
<keyword evidence="1" id="KW-0805">Transcription regulation</keyword>
<dbReference type="SUPFAM" id="SSF48498">
    <property type="entry name" value="Tetracyclin repressor-like, C-terminal domain"/>
    <property type="match status" value="1"/>
</dbReference>
<evidence type="ECO:0000256" key="4">
    <source>
        <dbReference type="PROSITE-ProRule" id="PRU00335"/>
    </source>
</evidence>
<dbReference type="InterPro" id="IPR036271">
    <property type="entry name" value="Tet_transcr_reg_TetR-rel_C_sf"/>
</dbReference>
<reference evidence="6" key="2">
    <citation type="submission" date="2020-09" db="EMBL/GenBank/DDBJ databases">
        <authorList>
            <person name="Sun Q."/>
            <person name="Zhou Y."/>
        </authorList>
    </citation>
    <scope>NUCLEOTIDE SEQUENCE</scope>
    <source>
        <strain evidence="6">CGMCC 1.12997</strain>
    </source>
</reference>
<proteinExistence type="predicted"/>
<dbReference type="InterPro" id="IPR001647">
    <property type="entry name" value="HTH_TetR"/>
</dbReference>
<comment type="caution">
    <text evidence="6">The sequence shown here is derived from an EMBL/GenBank/DDBJ whole genome shotgun (WGS) entry which is preliminary data.</text>
</comment>
<protein>
    <recommendedName>
        <fullName evidence="5">HTH tetR-type domain-containing protein</fullName>
    </recommendedName>
</protein>
<dbReference type="AlphaFoldDB" id="A0A917HFB5"/>
<dbReference type="GO" id="GO:0003700">
    <property type="term" value="F:DNA-binding transcription factor activity"/>
    <property type="evidence" value="ECO:0007669"/>
    <property type="project" value="TreeGrafter"/>
</dbReference>
<dbReference type="Pfam" id="PF00440">
    <property type="entry name" value="TetR_N"/>
    <property type="match status" value="1"/>
</dbReference>
<dbReference type="PANTHER" id="PTHR30055:SF234">
    <property type="entry name" value="HTH-TYPE TRANSCRIPTIONAL REGULATOR BETI"/>
    <property type="match status" value="1"/>
</dbReference>
<evidence type="ECO:0000256" key="1">
    <source>
        <dbReference type="ARBA" id="ARBA00023015"/>
    </source>
</evidence>
<organism evidence="6 7">
    <name type="scientific">Edaphobacter dinghuensis</name>
    <dbReference type="NCBI Taxonomy" id="1560005"/>
    <lineage>
        <taxon>Bacteria</taxon>
        <taxon>Pseudomonadati</taxon>
        <taxon>Acidobacteriota</taxon>
        <taxon>Terriglobia</taxon>
        <taxon>Terriglobales</taxon>
        <taxon>Acidobacteriaceae</taxon>
        <taxon>Edaphobacter</taxon>
    </lineage>
</organism>
<dbReference type="Proteomes" id="UP000647241">
    <property type="component" value="Unassembled WGS sequence"/>
</dbReference>
<name>A0A917HFB5_9BACT</name>
<dbReference type="PROSITE" id="PS50977">
    <property type="entry name" value="HTH_TETR_2"/>
    <property type="match status" value="1"/>
</dbReference>
<dbReference type="SUPFAM" id="SSF46689">
    <property type="entry name" value="Homeodomain-like"/>
    <property type="match status" value="1"/>
</dbReference>
<evidence type="ECO:0000259" key="5">
    <source>
        <dbReference type="PROSITE" id="PS50977"/>
    </source>
</evidence>
<dbReference type="GO" id="GO:0000976">
    <property type="term" value="F:transcription cis-regulatory region binding"/>
    <property type="evidence" value="ECO:0007669"/>
    <property type="project" value="TreeGrafter"/>
</dbReference>
<keyword evidence="2 4" id="KW-0238">DNA-binding</keyword>
<evidence type="ECO:0000256" key="2">
    <source>
        <dbReference type="ARBA" id="ARBA00023125"/>
    </source>
</evidence>
<evidence type="ECO:0000313" key="6">
    <source>
        <dbReference type="EMBL" id="GGG77370.1"/>
    </source>
</evidence>
<accession>A0A917HFB5</accession>
<dbReference type="PANTHER" id="PTHR30055">
    <property type="entry name" value="HTH-TYPE TRANSCRIPTIONAL REGULATOR RUTR"/>
    <property type="match status" value="1"/>
</dbReference>
<gene>
    <name evidence="6" type="ORF">GCM10011585_20620</name>
</gene>